<dbReference type="AlphaFoldDB" id="A0AAD4W128"/>
<accession>A0AAD4W128</accession>
<keyword evidence="3" id="KW-1185">Reference proteome</keyword>
<evidence type="ECO:0000313" key="2">
    <source>
        <dbReference type="EMBL" id="KAI5333957.1"/>
    </source>
</evidence>
<evidence type="ECO:0000259" key="1">
    <source>
        <dbReference type="PROSITE" id="PS50878"/>
    </source>
</evidence>
<dbReference type="EMBL" id="JAJFAZ020000004">
    <property type="protein sequence ID" value="KAI5333957.1"/>
    <property type="molecule type" value="Genomic_DNA"/>
</dbReference>
<organism evidence="2 3">
    <name type="scientific">Prunus dulcis</name>
    <name type="common">Almond</name>
    <name type="synonym">Amygdalus dulcis</name>
    <dbReference type="NCBI Taxonomy" id="3755"/>
    <lineage>
        <taxon>Eukaryota</taxon>
        <taxon>Viridiplantae</taxon>
        <taxon>Streptophyta</taxon>
        <taxon>Embryophyta</taxon>
        <taxon>Tracheophyta</taxon>
        <taxon>Spermatophyta</taxon>
        <taxon>Magnoliopsida</taxon>
        <taxon>eudicotyledons</taxon>
        <taxon>Gunneridae</taxon>
        <taxon>Pentapetalae</taxon>
        <taxon>rosids</taxon>
        <taxon>fabids</taxon>
        <taxon>Rosales</taxon>
        <taxon>Rosaceae</taxon>
        <taxon>Amygdaloideae</taxon>
        <taxon>Amygdaleae</taxon>
        <taxon>Prunus</taxon>
    </lineage>
</organism>
<dbReference type="InterPro" id="IPR000477">
    <property type="entry name" value="RT_dom"/>
</dbReference>
<gene>
    <name evidence="2" type="ORF">L3X38_024089</name>
</gene>
<sequence>MNKAYDEVEWDFLEALLQKLGFQTGWIRLVMLCIRTVSFFVLVNGQLGSSFLPSRGLRQGDHLSPYLFLLVCEALSCNLTKLVQDGVINGIRVSRRAPILSQLFFADDSLFFVKAEEENCSRLKGLLDDYCLASGQLIDYEKSSLMFSANTPEDVKANTSSIMGVRGIDNYGIYLVIPMTWGQSKKVALAYIRERVAKKIMGWKQGTLSMARNEVLIKAIATSCPSLSYDVF</sequence>
<comment type="caution">
    <text evidence="2">The sequence shown here is derived from an EMBL/GenBank/DDBJ whole genome shotgun (WGS) entry which is preliminary data.</text>
</comment>
<evidence type="ECO:0000313" key="3">
    <source>
        <dbReference type="Proteomes" id="UP001054821"/>
    </source>
</evidence>
<dbReference type="InterPro" id="IPR043502">
    <property type="entry name" value="DNA/RNA_pol_sf"/>
</dbReference>
<proteinExistence type="predicted"/>
<dbReference type="Pfam" id="PF00078">
    <property type="entry name" value="RVT_1"/>
    <property type="match status" value="1"/>
</dbReference>
<protein>
    <recommendedName>
        <fullName evidence="1">Reverse transcriptase domain-containing protein</fullName>
    </recommendedName>
</protein>
<dbReference type="PROSITE" id="PS50878">
    <property type="entry name" value="RT_POL"/>
    <property type="match status" value="1"/>
</dbReference>
<dbReference type="PANTHER" id="PTHR33116:SF86">
    <property type="entry name" value="REVERSE TRANSCRIPTASE DOMAIN-CONTAINING PROTEIN"/>
    <property type="match status" value="1"/>
</dbReference>
<dbReference type="SUPFAM" id="SSF56672">
    <property type="entry name" value="DNA/RNA polymerases"/>
    <property type="match status" value="1"/>
</dbReference>
<dbReference type="PANTHER" id="PTHR33116">
    <property type="entry name" value="REVERSE TRANSCRIPTASE ZINC-BINDING DOMAIN-CONTAINING PROTEIN-RELATED-RELATED"/>
    <property type="match status" value="1"/>
</dbReference>
<reference evidence="2 3" key="1">
    <citation type="journal article" date="2022" name="G3 (Bethesda)">
        <title>Whole-genome sequence and methylome profiling of the almond [Prunus dulcis (Mill.) D.A. Webb] cultivar 'Nonpareil'.</title>
        <authorList>
            <person name="D'Amico-Willman K.M."/>
            <person name="Ouma W.Z."/>
            <person name="Meulia T."/>
            <person name="Sideli G.M."/>
            <person name="Gradziel T.M."/>
            <person name="Fresnedo-Ramirez J."/>
        </authorList>
    </citation>
    <scope>NUCLEOTIDE SEQUENCE [LARGE SCALE GENOMIC DNA]</scope>
    <source>
        <strain evidence="2">Clone GOH B32 T37-40</strain>
    </source>
</reference>
<name>A0AAD4W128_PRUDU</name>
<dbReference type="Proteomes" id="UP001054821">
    <property type="component" value="Chromosome 4"/>
</dbReference>
<feature type="domain" description="Reverse transcriptase" evidence="1">
    <location>
        <begin position="1"/>
        <end position="167"/>
    </location>
</feature>